<evidence type="ECO:0000256" key="1">
    <source>
        <dbReference type="PROSITE-ProRule" id="PRU00047"/>
    </source>
</evidence>
<keyword evidence="1" id="KW-0479">Metal-binding</keyword>
<dbReference type="GO" id="GO:0008270">
    <property type="term" value="F:zinc ion binding"/>
    <property type="evidence" value="ECO:0007669"/>
    <property type="project" value="UniProtKB-KW"/>
</dbReference>
<feature type="region of interest" description="Disordered" evidence="2">
    <location>
        <begin position="148"/>
        <end position="172"/>
    </location>
</feature>
<dbReference type="AlphaFoldDB" id="A0ABD2PU59"/>
<organism evidence="4 5">
    <name type="scientific">Cichlidogyrus casuarinus</name>
    <dbReference type="NCBI Taxonomy" id="1844966"/>
    <lineage>
        <taxon>Eukaryota</taxon>
        <taxon>Metazoa</taxon>
        <taxon>Spiralia</taxon>
        <taxon>Lophotrochozoa</taxon>
        <taxon>Platyhelminthes</taxon>
        <taxon>Monogenea</taxon>
        <taxon>Monopisthocotylea</taxon>
        <taxon>Dactylogyridea</taxon>
        <taxon>Ancyrocephalidae</taxon>
        <taxon>Cichlidogyrus</taxon>
    </lineage>
</organism>
<dbReference type="EMBL" id="JBJKFK010002506">
    <property type="protein sequence ID" value="KAL3311003.1"/>
    <property type="molecule type" value="Genomic_DNA"/>
</dbReference>
<keyword evidence="1" id="KW-0862">Zinc</keyword>
<keyword evidence="1" id="KW-0863">Zinc-finger</keyword>
<evidence type="ECO:0000259" key="3">
    <source>
        <dbReference type="PROSITE" id="PS50158"/>
    </source>
</evidence>
<dbReference type="Pfam" id="PF00098">
    <property type="entry name" value="zf-CCHC"/>
    <property type="match status" value="3"/>
</dbReference>
<dbReference type="InterPro" id="IPR036875">
    <property type="entry name" value="Znf_CCHC_sf"/>
</dbReference>
<feature type="domain" description="CCHC-type" evidence="3">
    <location>
        <begin position="24"/>
        <end position="39"/>
    </location>
</feature>
<evidence type="ECO:0000313" key="5">
    <source>
        <dbReference type="Proteomes" id="UP001626550"/>
    </source>
</evidence>
<dbReference type="PROSITE" id="PS50158">
    <property type="entry name" value="ZF_CCHC"/>
    <property type="match status" value="2"/>
</dbReference>
<accession>A0ABD2PU59</accession>
<reference evidence="4 5" key="1">
    <citation type="submission" date="2024-11" db="EMBL/GenBank/DDBJ databases">
        <title>Adaptive evolution of stress response genes in parasites aligns with host niche diversity.</title>
        <authorList>
            <person name="Hahn C."/>
            <person name="Resl P."/>
        </authorList>
    </citation>
    <scope>NUCLEOTIDE SEQUENCE [LARGE SCALE GENOMIC DNA]</scope>
    <source>
        <strain evidence="4">EGGRZ-B1_66</strain>
        <tissue evidence="4">Body</tissue>
    </source>
</reference>
<dbReference type="InterPro" id="IPR042246">
    <property type="entry name" value="ZCCHC9"/>
</dbReference>
<dbReference type="SUPFAM" id="SSF57756">
    <property type="entry name" value="Retrovirus zinc finger-like domains"/>
    <property type="match status" value="2"/>
</dbReference>
<feature type="compositionally biased region" description="Basic residues" evidence="2">
    <location>
        <begin position="161"/>
        <end position="172"/>
    </location>
</feature>
<gene>
    <name evidence="4" type="primary">ZCCHC9</name>
    <name evidence="4" type="ORF">Ciccas_010420</name>
</gene>
<dbReference type="PANTHER" id="PTHR46242">
    <property type="entry name" value="ZINC FINGER CCHC DOMAIN-CONTAINING PROTEIN 9 ZCCHC9"/>
    <property type="match status" value="1"/>
</dbReference>
<evidence type="ECO:0000313" key="4">
    <source>
        <dbReference type="EMBL" id="KAL3311003.1"/>
    </source>
</evidence>
<sequence>MSSRNRPSRSGSRKQAAKRKFEECFKCRKPGHRLANCPQLLIESENAKGDEEDANFTGACYHCGSLEHIAMNCFQKNKSFKYAKCFVCSKAGHISRNCPNNSRGIYPKGGCCSICQQRDHLKRNCPNRMASPKEPILATAREFKRCTDNPEDDDSFAQSHISKKKPRLLKIS</sequence>
<feature type="domain" description="CCHC-type" evidence="3">
    <location>
        <begin position="84"/>
        <end position="100"/>
    </location>
</feature>
<dbReference type="InterPro" id="IPR001878">
    <property type="entry name" value="Znf_CCHC"/>
</dbReference>
<protein>
    <submittedName>
        <fullName evidence="4">Zinc finger CCHC domain-containing protein 9</fullName>
    </submittedName>
</protein>
<name>A0ABD2PU59_9PLAT</name>
<dbReference type="SMART" id="SM00343">
    <property type="entry name" value="ZnF_C2HC"/>
    <property type="match status" value="4"/>
</dbReference>
<comment type="caution">
    <text evidence="4">The sequence shown here is derived from an EMBL/GenBank/DDBJ whole genome shotgun (WGS) entry which is preliminary data.</text>
</comment>
<dbReference type="Proteomes" id="UP001626550">
    <property type="component" value="Unassembled WGS sequence"/>
</dbReference>
<proteinExistence type="predicted"/>
<evidence type="ECO:0000256" key="2">
    <source>
        <dbReference type="SAM" id="MobiDB-lite"/>
    </source>
</evidence>
<keyword evidence="5" id="KW-1185">Reference proteome</keyword>
<dbReference type="PANTHER" id="PTHR46242:SF1">
    <property type="entry name" value="ZINC FINGER CCHC DOMAIN-CONTAINING PROTEIN 9"/>
    <property type="match status" value="1"/>
</dbReference>
<dbReference type="Gene3D" id="4.10.60.10">
    <property type="entry name" value="Zinc finger, CCHC-type"/>
    <property type="match status" value="2"/>
</dbReference>